<dbReference type="InterPro" id="IPR002781">
    <property type="entry name" value="TM_pro_TauE-like"/>
</dbReference>
<dbReference type="Proteomes" id="UP001209654">
    <property type="component" value="Unassembled WGS sequence"/>
</dbReference>
<dbReference type="EMBL" id="BRVS01000026">
    <property type="protein sequence ID" value="GLB69023.1"/>
    <property type="molecule type" value="Genomic_DNA"/>
</dbReference>
<evidence type="ECO:0000256" key="1">
    <source>
        <dbReference type="ARBA" id="ARBA00004651"/>
    </source>
</evidence>
<feature type="transmembrane region" description="Helical" evidence="8">
    <location>
        <begin position="187"/>
        <end position="205"/>
    </location>
</feature>
<evidence type="ECO:0000256" key="2">
    <source>
        <dbReference type="ARBA" id="ARBA00009142"/>
    </source>
</evidence>
<dbReference type="PANTHER" id="PTHR30269">
    <property type="entry name" value="TRANSMEMBRANE PROTEIN YFCA"/>
    <property type="match status" value="1"/>
</dbReference>
<evidence type="ECO:0000256" key="8">
    <source>
        <dbReference type="RuleBase" id="RU363041"/>
    </source>
</evidence>
<evidence type="ECO:0000256" key="3">
    <source>
        <dbReference type="ARBA" id="ARBA00022448"/>
    </source>
</evidence>
<organism evidence="9 10">
    <name type="scientific">Arthrobacter mangrovi</name>
    <dbReference type="NCBI Taxonomy" id="2966350"/>
    <lineage>
        <taxon>Bacteria</taxon>
        <taxon>Bacillati</taxon>
        <taxon>Actinomycetota</taxon>
        <taxon>Actinomycetes</taxon>
        <taxon>Micrococcales</taxon>
        <taxon>Micrococcaceae</taxon>
        <taxon>Arthrobacter</taxon>
    </lineage>
</organism>
<keyword evidence="6 8" id="KW-1133">Transmembrane helix</keyword>
<feature type="transmembrane region" description="Helical" evidence="8">
    <location>
        <begin position="217"/>
        <end position="238"/>
    </location>
</feature>
<keyword evidence="5 8" id="KW-0812">Transmembrane</keyword>
<comment type="similarity">
    <text evidence="2 8">Belongs to the 4-toluene sulfonate uptake permease (TSUP) (TC 2.A.102) family.</text>
</comment>
<evidence type="ECO:0000256" key="6">
    <source>
        <dbReference type="ARBA" id="ARBA00022989"/>
    </source>
</evidence>
<comment type="subcellular location">
    <subcellularLocation>
        <location evidence="1 8">Cell membrane</location>
        <topology evidence="1 8">Multi-pass membrane protein</topology>
    </subcellularLocation>
</comment>
<feature type="transmembrane region" description="Helical" evidence="8">
    <location>
        <begin position="99"/>
        <end position="119"/>
    </location>
</feature>
<dbReference type="InterPro" id="IPR052017">
    <property type="entry name" value="TSUP"/>
</dbReference>
<evidence type="ECO:0000256" key="5">
    <source>
        <dbReference type="ARBA" id="ARBA00022692"/>
    </source>
</evidence>
<comment type="caution">
    <text evidence="9">The sequence shown here is derived from an EMBL/GenBank/DDBJ whole genome shotgun (WGS) entry which is preliminary data.</text>
</comment>
<evidence type="ECO:0000256" key="4">
    <source>
        <dbReference type="ARBA" id="ARBA00022475"/>
    </source>
</evidence>
<feature type="transmembrane region" description="Helical" evidence="8">
    <location>
        <begin position="162"/>
        <end position="181"/>
    </location>
</feature>
<feature type="transmembrane region" description="Helical" evidence="8">
    <location>
        <begin position="42"/>
        <end position="60"/>
    </location>
</feature>
<name>A0ABQ5MYJ4_9MICC</name>
<keyword evidence="10" id="KW-1185">Reference proteome</keyword>
<keyword evidence="4 8" id="KW-1003">Cell membrane</keyword>
<sequence length="239" mass="24439">MSWADYAVIALAVFAAAGLQASIGFGMGMLAAPIIALVDPKLLPVSIIMLALLVTIMVTARERSELDLRGAGWALLGRIPGSICGAWLVAVLPGEGLSWLVAATVLAGVVLAFLGWQPAPRRLSLVTAGAASGIMGTATSIGGAPMALIWQRHQGARLRGTMSAFFMVGSAVSLAALAVAGAVTAQVLVLVAWMVPAVLAGYAVSRFVNRFLDARRLRLLALSVSGLGAVLLAGQSLLG</sequence>
<proteinExistence type="inferred from homology"/>
<evidence type="ECO:0000313" key="9">
    <source>
        <dbReference type="EMBL" id="GLB69023.1"/>
    </source>
</evidence>
<evidence type="ECO:0000313" key="10">
    <source>
        <dbReference type="Proteomes" id="UP001209654"/>
    </source>
</evidence>
<dbReference type="PANTHER" id="PTHR30269:SF37">
    <property type="entry name" value="MEMBRANE TRANSPORTER PROTEIN"/>
    <property type="match status" value="1"/>
</dbReference>
<feature type="transmembrane region" description="Helical" evidence="8">
    <location>
        <begin position="72"/>
        <end position="92"/>
    </location>
</feature>
<reference evidence="9 10" key="1">
    <citation type="journal article" date="2023" name="Int. J. Syst. Evol. Microbiol.">
        <title>Arthrobacter mangrovi sp. nov., an actinobacterium isolated from the rhizosphere of a mangrove.</title>
        <authorList>
            <person name="Hamada M."/>
            <person name="Saitou S."/>
            <person name="Enomoto N."/>
            <person name="Nanri K."/>
            <person name="Hidaka K."/>
            <person name="Miura T."/>
            <person name="Tamura T."/>
        </authorList>
    </citation>
    <scope>NUCLEOTIDE SEQUENCE [LARGE SCALE GENOMIC DNA]</scope>
    <source>
        <strain evidence="9 10">NBRC 112813</strain>
    </source>
</reference>
<dbReference type="RefSeq" id="WP_264797109.1">
    <property type="nucleotide sequence ID" value="NZ_BRVS01000026.1"/>
</dbReference>
<feature type="transmembrane region" description="Helical" evidence="8">
    <location>
        <begin position="6"/>
        <end position="30"/>
    </location>
</feature>
<accession>A0ABQ5MYJ4</accession>
<keyword evidence="3" id="KW-0813">Transport</keyword>
<gene>
    <name evidence="9" type="ORF">AHIS1636_34660</name>
</gene>
<evidence type="ECO:0000256" key="7">
    <source>
        <dbReference type="ARBA" id="ARBA00023136"/>
    </source>
</evidence>
<keyword evidence="7 8" id="KW-0472">Membrane</keyword>
<feature type="transmembrane region" description="Helical" evidence="8">
    <location>
        <begin position="125"/>
        <end position="150"/>
    </location>
</feature>
<protein>
    <recommendedName>
        <fullName evidence="8">Probable membrane transporter protein</fullName>
    </recommendedName>
</protein>
<dbReference type="Pfam" id="PF01925">
    <property type="entry name" value="TauE"/>
    <property type="match status" value="1"/>
</dbReference>